<evidence type="ECO:0000256" key="12">
    <source>
        <dbReference type="ARBA" id="ARBA00048349"/>
    </source>
</evidence>
<dbReference type="EMBL" id="CP045903">
    <property type="protein sequence ID" value="QQP39634.1"/>
    <property type="molecule type" value="Genomic_DNA"/>
</dbReference>
<keyword evidence="6" id="KW-0862">Zinc</keyword>
<comment type="subcellular location">
    <subcellularLocation>
        <location evidence="2">Membrane</location>
        <topology evidence="2">Multi-pass membrane protein</topology>
    </subcellularLocation>
    <subcellularLocation>
        <location evidence="1">Nucleus</location>
    </subcellularLocation>
</comment>
<comment type="catalytic activity">
    <reaction evidence="12">
        <text>Zn(2+)(in) + 2 H(+)(out) = Zn(2+)(out) + 2 H(+)(in)</text>
        <dbReference type="Rhea" id="RHEA:72627"/>
        <dbReference type="ChEBI" id="CHEBI:15378"/>
        <dbReference type="ChEBI" id="CHEBI:29105"/>
    </reaction>
</comment>
<evidence type="ECO:0000256" key="8">
    <source>
        <dbReference type="ARBA" id="ARBA00022989"/>
    </source>
</evidence>
<keyword evidence="11" id="KW-0539">Nucleus</keyword>
<keyword evidence="4" id="KW-0050">Antiport</keyword>
<evidence type="ECO:0000256" key="4">
    <source>
        <dbReference type="ARBA" id="ARBA00022449"/>
    </source>
</evidence>
<evidence type="ECO:0000256" key="6">
    <source>
        <dbReference type="ARBA" id="ARBA00022833"/>
    </source>
</evidence>
<sequence>RNFITASRASKDFLLSPEDLVGLRVTTRRSPNEHDPPLNVYWRKDVSAKSIQKWGSIQSLENALETRLQEEEERSKSRSRFLSAISKMMKTRQAEKKTLSRQNWPVRSIRRPQDGLSGQSGQVVLIAIGINTANFLLKVGAWIASEATPYTCNQIILAYGIHKSVGSPTVGHPYGYSNMQYVSSLISGTGIFCLGAGLSIYHGISAEQSTHRRSRFIHFFYIRGPLKSLPLAWIWGYDPSVNVVLLEDVVAVSGVAIAAGAMTLSVKLGSHVLTPLDPLQSRATGVYRELYDSLQYQCPYWALHTGCSGIDMGNGFVRYKAELDIDGRELTRIYLNKNDLGGLLSELYVEAWRGDCGLFGEQVDRIERNIRKEHPEVRHMDLEVL</sequence>
<accession>A0A7T8GXI6</accession>
<evidence type="ECO:0000256" key="1">
    <source>
        <dbReference type="ARBA" id="ARBA00004123"/>
    </source>
</evidence>
<dbReference type="SUPFAM" id="SSF46955">
    <property type="entry name" value="Putative DNA-binding domain"/>
    <property type="match status" value="1"/>
</dbReference>
<keyword evidence="3" id="KW-0813">Transport</keyword>
<dbReference type="AlphaFoldDB" id="A0A7T8GXI6"/>
<dbReference type="GO" id="GO:0016020">
    <property type="term" value="C:membrane"/>
    <property type="evidence" value="ECO:0007669"/>
    <property type="project" value="UniProtKB-SubCell"/>
</dbReference>
<dbReference type="Proteomes" id="UP000595437">
    <property type="component" value="Chromosome 14"/>
</dbReference>
<keyword evidence="9" id="KW-0406">Ion transport</keyword>
<evidence type="ECO:0000256" key="3">
    <source>
        <dbReference type="ARBA" id="ARBA00022448"/>
    </source>
</evidence>
<keyword evidence="5" id="KW-0812">Transmembrane</keyword>
<feature type="non-terminal residue" evidence="13">
    <location>
        <position position="1"/>
    </location>
</feature>
<evidence type="ECO:0000313" key="14">
    <source>
        <dbReference type="Proteomes" id="UP000595437"/>
    </source>
</evidence>
<evidence type="ECO:0000256" key="2">
    <source>
        <dbReference type="ARBA" id="ARBA00004141"/>
    </source>
</evidence>
<evidence type="ECO:0000313" key="13">
    <source>
        <dbReference type="EMBL" id="QQP39634.1"/>
    </source>
</evidence>
<keyword evidence="10" id="KW-0472">Membrane</keyword>
<gene>
    <name evidence="13" type="ORF">FKW44_020577</name>
</gene>
<dbReference type="Gene3D" id="3.90.530.10">
    <property type="entry name" value="XPA C-terminal domain"/>
    <property type="match status" value="1"/>
</dbReference>
<dbReference type="GO" id="GO:0005634">
    <property type="term" value="C:nucleus"/>
    <property type="evidence" value="ECO:0007669"/>
    <property type="project" value="UniProtKB-SubCell"/>
</dbReference>
<dbReference type="PANTHER" id="PTHR13414">
    <property type="entry name" value="HUEL-CATION TRANSPORTER"/>
    <property type="match status" value="1"/>
</dbReference>
<dbReference type="CDD" id="cd21078">
    <property type="entry name" value="NTD_ZNT9"/>
    <property type="match status" value="1"/>
</dbReference>
<protein>
    <submittedName>
        <fullName evidence="13">Zinc transporter</fullName>
    </submittedName>
</protein>
<reference evidence="14" key="1">
    <citation type="submission" date="2021-01" db="EMBL/GenBank/DDBJ databases">
        <title>Caligus Genome Assembly.</title>
        <authorList>
            <person name="Gallardo-Escarate C."/>
        </authorList>
    </citation>
    <scope>NUCLEOTIDE SEQUENCE [LARGE SCALE GENOMIC DNA]</scope>
</reference>
<dbReference type="OrthoDB" id="435980at2759"/>
<name>A0A7T8GXI6_CALRO</name>
<evidence type="ECO:0000256" key="11">
    <source>
        <dbReference type="ARBA" id="ARBA00023242"/>
    </source>
</evidence>
<dbReference type="Gene3D" id="1.20.1510.10">
    <property type="entry name" value="Cation efflux protein transmembrane domain"/>
    <property type="match status" value="1"/>
</dbReference>
<organism evidence="13 14">
    <name type="scientific">Caligus rogercresseyi</name>
    <name type="common">Sea louse</name>
    <dbReference type="NCBI Taxonomy" id="217165"/>
    <lineage>
        <taxon>Eukaryota</taxon>
        <taxon>Metazoa</taxon>
        <taxon>Ecdysozoa</taxon>
        <taxon>Arthropoda</taxon>
        <taxon>Crustacea</taxon>
        <taxon>Multicrustacea</taxon>
        <taxon>Hexanauplia</taxon>
        <taxon>Copepoda</taxon>
        <taxon>Siphonostomatoida</taxon>
        <taxon>Caligidae</taxon>
        <taxon>Caligus</taxon>
    </lineage>
</organism>
<dbReference type="GO" id="GO:0006882">
    <property type="term" value="P:intracellular zinc ion homeostasis"/>
    <property type="evidence" value="ECO:0007669"/>
    <property type="project" value="TreeGrafter"/>
</dbReference>
<dbReference type="GO" id="GO:0008324">
    <property type="term" value="F:monoatomic cation transmembrane transporter activity"/>
    <property type="evidence" value="ECO:0007669"/>
    <property type="project" value="InterPro"/>
</dbReference>
<dbReference type="InterPro" id="IPR009061">
    <property type="entry name" value="DNA-bd_dom_put_sf"/>
</dbReference>
<dbReference type="GO" id="GO:0006829">
    <property type="term" value="P:zinc ion transport"/>
    <property type="evidence" value="ECO:0007669"/>
    <property type="project" value="UniProtKB-KW"/>
</dbReference>
<evidence type="ECO:0000256" key="9">
    <source>
        <dbReference type="ARBA" id="ARBA00023065"/>
    </source>
</evidence>
<dbReference type="SUPFAM" id="SSF161111">
    <property type="entry name" value="Cation efflux protein transmembrane domain-like"/>
    <property type="match status" value="1"/>
</dbReference>
<dbReference type="InterPro" id="IPR027469">
    <property type="entry name" value="Cation_efflux_TMD_sf"/>
</dbReference>
<evidence type="ECO:0000256" key="5">
    <source>
        <dbReference type="ARBA" id="ARBA00022692"/>
    </source>
</evidence>
<evidence type="ECO:0000256" key="7">
    <source>
        <dbReference type="ARBA" id="ARBA00022906"/>
    </source>
</evidence>
<proteinExistence type="predicted"/>
<keyword evidence="14" id="KW-1185">Reference proteome</keyword>
<dbReference type="InterPro" id="IPR037129">
    <property type="entry name" value="XPA_sf"/>
</dbReference>
<keyword evidence="7" id="KW-0864">Zinc transport</keyword>
<dbReference type="InterPro" id="IPR040177">
    <property type="entry name" value="SLC30A9"/>
</dbReference>
<dbReference type="GO" id="GO:0015297">
    <property type="term" value="F:antiporter activity"/>
    <property type="evidence" value="ECO:0007669"/>
    <property type="project" value="UniProtKB-KW"/>
</dbReference>
<dbReference type="PANTHER" id="PTHR13414:SF9">
    <property type="entry name" value="PROTON-COUPLED ZINC ANTIPORTER SLC30A9, MITOCHONDRIAL"/>
    <property type="match status" value="1"/>
</dbReference>
<dbReference type="GO" id="GO:0005783">
    <property type="term" value="C:endoplasmic reticulum"/>
    <property type="evidence" value="ECO:0007669"/>
    <property type="project" value="TreeGrafter"/>
</dbReference>
<evidence type="ECO:0000256" key="10">
    <source>
        <dbReference type="ARBA" id="ARBA00023136"/>
    </source>
</evidence>
<keyword evidence="8" id="KW-1133">Transmembrane helix</keyword>